<comment type="similarity">
    <text evidence="3">Belongs to the flavoredoxin family.</text>
</comment>
<gene>
    <name evidence="5" type="ORF">SAMN02949497_0236</name>
</gene>
<evidence type="ECO:0000313" key="5">
    <source>
        <dbReference type="EMBL" id="SMF97666.1"/>
    </source>
</evidence>
<dbReference type="GO" id="GO:0010181">
    <property type="term" value="F:FMN binding"/>
    <property type="evidence" value="ECO:0007669"/>
    <property type="project" value="InterPro"/>
</dbReference>
<dbReference type="GO" id="GO:0016646">
    <property type="term" value="F:oxidoreductase activity, acting on the CH-NH group of donors, NAD or NADP as acceptor"/>
    <property type="evidence" value="ECO:0007669"/>
    <property type="project" value="UniProtKB-ARBA"/>
</dbReference>
<dbReference type="PANTHER" id="PTHR43567">
    <property type="entry name" value="FLAVOREDOXIN-RELATED-RELATED"/>
    <property type="match status" value="1"/>
</dbReference>
<dbReference type="Gene3D" id="2.30.110.10">
    <property type="entry name" value="Electron Transport, Fmn-binding Protein, Chain A"/>
    <property type="match status" value="2"/>
</dbReference>
<dbReference type="Pfam" id="PF01613">
    <property type="entry name" value="Flavin_Reduct"/>
    <property type="match status" value="2"/>
</dbReference>
<evidence type="ECO:0000259" key="4">
    <source>
        <dbReference type="Pfam" id="PF01613"/>
    </source>
</evidence>
<reference evidence="5 6" key="1">
    <citation type="submission" date="2016-12" db="EMBL/GenBank/DDBJ databases">
        <authorList>
            <person name="Song W.-J."/>
            <person name="Kurnit D.M."/>
        </authorList>
    </citation>
    <scope>NUCLEOTIDE SEQUENCE [LARGE SCALE GENOMIC DNA]</scope>
    <source>
        <strain evidence="5 6">175</strain>
    </source>
</reference>
<dbReference type="Proteomes" id="UP000192923">
    <property type="component" value="Unassembled WGS sequence"/>
</dbReference>
<comment type="cofactor">
    <cofactor evidence="1">
        <name>FMN</name>
        <dbReference type="ChEBI" id="CHEBI:58210"/>
    </cofactor>
</comment>
<dbReference type="PANTHER" id="PTHR43567:SF1">
    <property type="entry name" value="FLAVOREDOXIN"/>
    <property type="match status" value="1"/>
</dbReference>
<feature type="domain" description="Flavin reductase like" evidence="4">
    <location>
        <begin position="301"/>
        <end position="454"/>
    </location>
</feature>
<keyword evidence="2" id="KW-0285">Flavoprotein</keyword>
<proteinExistence type="inferred from homology"/>
<dbReference type="AlphaFoldDB" id="A0A1Y6D4Y9"/>
<name>A0A1Y6D4Y9_9GAMM</name>
<accession>A0A1Y6D4Y9</accession>
<evidence type="ECO:0000256" key="2">
    <source>
        <dbReference type="ARBA" id="ARBA00022630"/>
    </source>
</evidence>
<evidence type="ECO:0000313" key="6">
    <source>
        <dbReference type="Proteomes" id="UP000192923"/>
    </source>
</evidence>
<dbReference type="RefSeq" id="WP_085216685.1">
    <property type="nucleotide sequence ID" value="NZ_FXAM01000003.1"/>
</dbReference>
<dbReference type="InterPro" id="IPR052174">
    <property type="entry name" value="Flavoredoxin"/>
</dbReference>
<dbReference type="SUPFAM" id="SSF50475">
    <property type="entry name" value="FMN-binding split barrel"/>
    <property type="match status" value="2"/>
</dbReference>
<dbReference type="InterPro" id="IPR002563">
    <property type="entry name" value="Flavin_Rdtase-like_dom"/>
</dbReference>
<feature type="domain" description="Flavin reductase like" evidence="4">
    <location>
        <begin position="52"/>
        <end position="212"/>
    </location>
</feature>
<keyword evidence="6" id="KW-1185">Reference proteome</keyword>
<dbReference type="InterPro" id="IPR012349">
    <property type="entry name" value="Split_barrel_FMN-bd"/>
</dbReference>
<dbReference type="EMBL" id="FXAM01000003">
    <property type="protein sequence ID" value="SMF97666.1"/>
    <property type="molecule type" value="Genomic_DNA"/>
</dbReference>
<dbReference type="STRING" id="1760988.SAMN02949497_0236"/>
<organism evidence="5 6">
    <name type="scientific">Methylomagnum ishizawai</name>
    <dbReference type="NCBI Taxonomy" id="1760988"/>
    <lineage>
        <taxon>Bacteria</taxon>
        <taxon>Pseudomonadati</taxon>
        <taxon>Pseudomonadota</taxon>
        <taxon>Gammaproteobacteria</taxon>
        <taxon>Methylococcales</taxon>
        <taxon>Methylococcaceae</taxon>
        <taxon>Methylomagnum</taxon>
    </lineage>
</organism>
<evidence type="ECO:0000256" key="1">
    <source>
        <dbReference type="ARBA" id="ARBA00001917"/>
    </source>
</evidence>
<evidence type="ECO:0000256" key="3">
    <source>
        <dbReference type="ARBA" id="ARBA00038054"/>
    </source>
</evidence>
<dbReference type="OrthoDB" id="9792858at2"/>
<sequence>MNALKDYRYIWPQPESLNTDQWRKLQDDDAYIRTMPEALEELSEDSRWPAFFPSPIALVTTADGPVAGLEKVVGASIVNRFPYVIALSFCKQSLSDRHYARSVFTEILESGKGVAVQFLAPGRALDATMRAIATVPDLETDTRIKATGNPTRKALTNNAPVFKEAYLVYEAVLVKPGKDFDQQPIYPEPWVDVGSHRVYFLEITAIQLRQDIADGRNKIIWRSLPDWNHPVEKQGFNGGGADIGRDRYRKGYTPHYTFPSAGTIAFEADLVKDGMAVKYLPPLPEDQIEVDNDRARWPCFFPSSAGMITSWMENGTPNIMPCGSTTIISRHPLVVAPCISYAKINERYAPRASLDIIRIGGKFGCGVPFINPVVTNAIRYTGNISITNDPHKAERSGLRIGKSPWAPVLYDLPIHYDCKVIGEIKLGTHIMLLGEVQRIRVHSGLTPENPLEWFPWADVSMEPSD</sequence>
<protein>
    <submittedName>
        <fullName evidence="5">NADH-FMN oxidoreductase RutF, flavin reductase (DIM6/NTAB) family</fullName>
    </submittedName>
</protein>